<proteinExistence type="predicted"/>
<reference evidence="1 2" key="1">
    <citation type="submission" date="2023-10" db="EMBL/GenBank/DDBJ databases">
        <title>Draft genome sequence of Xylaria bambusicola isolate GMP-LS, the root and basal stem rot pathogen of sugarcane in Indonesia.</title>
        <authorList>
            <person name="Selvaraj P."/>
            <person name="Muralishankar V."/>
            <person name="Muruganantham S."/>
            <person name="Sp S."/>
            <person name="Haryani S."/>
            <person name="Lau K.J.X."/>
            <person name="Naqvi N.I."/>
        </authorList>
    </citation>
    <scope>NUCLEOTIDE SEQUENCE [LARGE SCALE GENOMIC DNA]</scope>
    <source>
        <strain evidence="1">GMP-LS</strain>
    </source>
</reference>
<accession>A0AAN7UW91</accession>
<comment type="caution">
    <text evidence="1">The sequence shown here is derived from an EMBL/GenBank/DDBJ whole genome shotgun (WGS) entry which is preliminary data.</text>
</comment>
<organism evidence="1 2">
    <name type="scientific">Xylaria bambusicola</name>
    <dbReference type="NCBI Taxonomy" id="326684"/>
    <lineage>
        <taxon>Eukaryota</taxon>
        <taxon>Fungi</taxon>
        <taxon>Dikarya</taxon>
        <taxon>Ascomycota</taxon>
        <taxon>Pezizomycotina</taxon>
        <taxon>Sordariomycetes</taxon>
        <taxon>Xylariomycetidae</taxon>
        <taxon>Xylariales</taxon>
        <taxon>Xylariaceae</taxon>
        <taxon>Xylaria</taxon>
    </lineage>
</organism>
<keyword evidence="2" id="KW-1185">Reference proteome</keyword>
<dbReference type="EMBL" id="JAWHQM010000111">
    <property type="protein sequence ID" value="KAK5637347.1"/>
    <property type="molecule type" value="Genomic_DNA"/>
</dbReference>
<protein>
    <submittedName>
        <fullName evidence="1">Uncharacterized protein</fullName>
    </submittedName>
</protein>
<gene>
    <name evidence="1" type="ORF">RRF57_013059</name>
</gene>
<name>A0AAN7UW91_9PEZI</name>
<dbReference type="AlphaFoldDB" id="A0AAN7UW91"/>
<evidence type="ECO:0000313" key="2">
    <source>
        <dbReference type="Proteomes" id="UP001305414"/>
    </source>
</evidence>
<sequence>MQEVANTRGARFMQTLILDNNIEIAQTLLGSSPDANLLPNHSEALDVFVLDSSVNSRDRVRGGETIPLQFMYEAADCRFFLNSQTIMNCKPL</sequence>
<evidence type="ECO:0000313" key="1">
    <source>
        <dbReference type="EMBL" id="KAK5637347.1"/>
    </source>
</evidence>
<dbReference type="Proteomes" id="UP001305414">
    <property type="component" value="Unassembled WGS sequence"/>
</dbReference>